<evidence type="ECO:0000313" key="2">
    <source>
        <dbReference type="EMBL" id="KLO20644.1"/>
    </source>
</evidence>
<keyword evidence="3" id="KW-1185">Reference proteome</keyword>
<dbReference type="GO" id="GO:0005730">
    <property type="term" value="C:nucleolus"/>
    <property type="evidence" value="ECO:0007669"/>
    <property type="project" value="TreeGrafter"/>
</dbReference>
<dbReference type="InterPro" id="IPR013865">
    <property type="entry name" value="FAM32A"/>
</dbReference>
<reference evidence="2 3" key="1">
    <citation type="submission" date="2015-04" db="EMBL/GenBank/DDBJ databases">
        <title>Complete genome sequence of Schizopora paradoxa KUC8140, a cosmopolitan wood degrader in East Asia.</title>
        <authorList>
            <consortium name="DOE Joint Genome Institute"/>
            <person name="Min B."/>
            <person name="Park H."/>
            <person name="Jang Y."/>
            <person name="Kim J.-J."/>
            <person name="Kim K.H."/>
            <person name="Pangilinan J."/>
            <person name="Lipzen A."/>
            <person name="Riley R."/>
            <person name="Grigoriev I.V."/>
            <person name="Spatafora J.W."/>
            <person name="Choi I.-G."/>
        </authorList>
    </citation>
    <scope>NUCLEOTIDE SEQUENCE [LARGE SCALE GENOMIC DNA]</scope>
    <source>
        <strain evidence="2 3">KUC8140</strain>
    </source>
</reference>
<evidence type="ECO:0000313" key="3">
    <source>
        <dbReference type="Proteomes" id="UP000053477"/>
    </source>
</evidence>
<dbReference type="STRING" id="27342.A0A0H2S9V1"/>
<dbReference type="PANTHER" id="PTHR13282:SF6">
    <property type="entry name" value="PROTEIN FAM32A"/>
    <property type="match status" value="1"/>
</dbReference>
<dbReference type="PANTHER" id="PTHR13282">
    <property type="entry name" value="PROTEIN FAM32A"/>
    <property type="match status" value="1"/>
</dbReference>
<dbReference type="Pfam" id="PF08555">
    <property type="entry name" value="FAM32A"/>
    <property type="match status" value="1"/>
</dbReference>
<name>A0A0H2S9V1_9AGAM</name>
<dbReference type="AlphaFoldDB" id="A0A0H2S9V1"/>
<feature type="compositionally biased region" description="Basic and acidic residues" evidence="1">
    <location>
        <begin position="34"/>
        <end position="53"/>
    </location>
</feature>
<dbReference type="EMBL" id="KQ085882">
    <property type="protein sequence ID" value="KLO20644.1"/>
    <property type="molecule type" value="Genomic_DNA"/>
</dbReference>
<feature type="compositionally biased region" description="Basic residues" evidence="1">
    <location>
        <begin position="24"/>
        <end position="33"/>
    </location>
</feature>
<protein>
    <submittedName>
        <fullName evidence="2">DUF1754-domain-containing protein</fullName>
    </submittedName>
</protein>
<accession>A0A0H2S9V1</accession>
<evidence type="ECO:0000256" key="1">
    <source>
        <dbReference type="SAM" id="MobiDB-lite"/>
    </source>
</evidence>
<dbReference type="Proteomes" id="UP000053477">
    <property type="component" value="Unassembled WGS sequence"/>
</dbReference>
<sequence length="132" mass="14749">MSDYDFRPGGSLKLKSGTHDGGVTKKKKKRKHDNIKEEVEKKRKLNEAHSKAAEDDDKQGESSTSNARKSPPEPSSSRITEAERKFREAKSKRMNAKVASQAKKSHKELVADFNEKLEALSEHHDIPKVGPG</sequence>
<dbReference type="InParanoid" id="A0A0H2S9V1"/>
<dbReference type="OrthoDB" id="205403at2759"/>
<feature type="compositionally biased region" description="Basic and acidic residues" evidence="1">
    <location>
        <begin position="80"/>
        <end position="91"/>
    </location>
</feature>
<organism evidence="2 3">
    <name type="scientific">Schizopora paradoxa</name>
    <dbReference type="NCBI Taxonomy" id="27342"/>
    <lineage>
        <taxon>Eukaryota</taxon>
        <taxon>Fungi</taxon>
        <taxon>Dikarya</taxon>
        <taxon>Basidiomycota</taxon>
        <taxon>Agaricomycotina</taxon>
        <taxon>Agaricomycetes</taxon>
        <taxon>Hymenochaetales</taxon>
        <taxon>Schizoporaceae</taxon>
        <taxon>Schizopora</taxon>
    </lineage>
</organism>
<feature type="region of interest" description="Disordered" evidence="1">
    <location>
        <begin position="1"/>
        <end position="105"/>
    </location>
</feature>
<proteinExistence type="predicted"/>
<gene>
    <name evidence="2" type="ORF">SCHPADRAFT_841825</name>
</gene>